<dbReference type="PROSITE" id="PS00624">
    <property type="entry name" value="GMC_OXRED_2"/>
    <property type="match status" value="1"/>
</dbReference>
<keyword evidence="6" id="KW-0560">Oxidoreductase</keyword>
<evidence type="ECO:0000256" key="6">
    <source>
        <dbReference type="ARBA" id="ARBA00023002"/>
    </source>
</evidence>
<proteinExistence type="inferred from homology"/>
<feature type="domain" description="Glucose-methanol-choline oxidoreductase N-terminal" evidence="7">
    <location>
        <begin position="26"/>
        <end position="40"/>
    </location>
</feature>
<dbReference type="SUPFAM" id="SSF54373">
    <property type="entry name" value="FAD-linked reductases, C-terminal domain"/>
    <property type="match status" value="1"/>
</dbReference>
<gene>
    <name evidence="8" type="ORF">GFSPODELE1_LOCUS7534</name>
</gene>
<comment type="similarity">
    <text evidence="2">Belongs to the GMC oxidoreductase family.</text>
</comment>
<dbReference type="Proteomes" id="UP001497453">
    <property type="component" value="Chromosome 5"/>
</dbReference>
<evidence type="ECO:0000256" key="3">
    <source>
        <dbReference type="ARBA" id="ARBA00022630"/>
    </source>
</evidence>
<evidence type="ECO:0000256" key="5">
    <source>
        <dbReference type="ARBA" id="ARBA00022827"/>
    </source>
</evidence>
<dbReference type="InterPro" id="IPR007867">
    <property type="entry name" value="GMC_OxRtase_C"/>
</dbReference>
<evidence type="ECO:0000256" key="4">
    <source>
        <dbReference type="ARBA" id="ARBA00022729"/>
    </source>
</evidence>
<sequence length="288" mass="31336">MAWSMSAMVQHLRYVNPGGKVILAAGTFQTPKLLELSGIGNTTLLEKYGFISEVDLLGVGENLQDHLPFKAGLGQSIEDLARNMTFVAEQTTLYLHNSDSSQFSELSLTIPLCQTSNWCCCLVLLTLASLPAPVHRTLSIAAVSMHPFSRGNVHINASDPTKLARLDPNHLGNDFVPRSFGTGRSHQVHRTTFKNSTIVKPYSSITKQLLPIPDSSDIQLANFIRSSVFSSWHPVGPTAALPWDQGGVLSSNLKGYGTRNVYVADASIIPLPLGFPVPIATLRLNQFN</sequence>
<reference evidence="9" key="1">
    <citation type="submission" date="2024-04" db="EMBL/GenBank/DDBJ databases">
        <authorList>
            <person name="Shaw F."/>
            <person name="Minotto A."/>
        </authorList>
    </citation>
    <scope>NUCLEOTIDE SEQUENCE [LARGE SCALE GENOMIC DNA]</scope>
</reference>
<accession>A0ABP1DRJ9</accession>
<evidence type="ECO:0000256" key="2">
    <source>
        <dbReference type="ARBA" id="ARBA00010790"/>
    </source>
</evidence>
<evidence type="ECO:0000313" key="9">
    <source>
        <dbReference type="Proteomes" id="UP001497453"/>
    </source>
</evidence>
<evidence type="ECO:0000259" key="7">
    <source>
        <dbReference type="PROSITE" id="PS00624"/>
    </source>
</evidence>
<dbReference type="Pfam" id="PF00732">
    <property type="entry name" value="GMC_oxred_N"/>
    <property type="match status" value="1"/>
</dbReference>
<organism evidence="8 9">
    <name type="scientific">Somion occarium</name>
    <dbReference type="NCBI Taxonomy" id="3059160"/>
    <lineage>
        <taxon>Eukaryota</taxon>
        <taxon>Fungi</taxon>
        <taxon>Dikarya</taxon>
        <taxon>Basidiomycota</taxon>
        <taxon>Agaricomycotina</taxon>
        <taxon>Agaricomycetes</taxon>
        <taxon>Polyporales</taxon>
        <taxon>Cerrenaceae</taxon>
        <taxon>Somion</taxon>
    </lineage>
</organism>
<dbReference type="Gene3D" id="3.30.560.10">
    <property type="entry name" value="Glucose Oxidase, domain 3"/>
    <property type="match status" value="1"/>
</dbReference>
<dbReference type="PANTHER" id="PTHR11552:SF201">
    <property type="entry name" value="GLUCOSE-METHANOL-CHOLINE OXIDOREDUCTASE N-TERMINAL DOMAIN-CONTAINING PROTEIN"/>
    <property type="match status" value="1"/>
</dbReference>
<dbReference type="Gene3D" id="3.50.50.60">
    <property type="entry name" value="FAD/NAD(P)-binding domain"/>
    <property type="match status" value="1"/>
</dbReference>
<name>A0ABP1DRJ9_9APHY</name>
<dbReference type="Pfam" id="PF05199">
    <property type="entry name" value="GMC_oxred_C"/>
    <property type="match status" value="1"/>
</dbReference>
<keyword evidence="4" id="KW-0732">Signal</keyword>
<dbReference type="EMBL" id="OZ037948">
    <property type="protein sequence ID" value="CAL1709864.1"/>
    <property type="molecule type" value="Genomic_DNA"/>
</dbReference>
<comment type="cofactor">
    <cofactor evidence="1">
        <name>FAD</name>
        <dbReference type="ChEBI" id="CHEBI:57692"/>
    </cofactor>
</comment>
<keyword evidence="3" id="KW-0285">Flavoprotein</keyword>
<evidence type="ECO:0000256" key="1">
    <source>
        <dbReference type="ARBA" id="ARBA00001974"/>
    </source>
</evidence>
<keyword evidence="5" id="KW-0274">FAD</keyword>
<dbReference type="PANTHER" id="PTHR11552">
    <property type="entry name" value="GLUCOSE-METHANOL-CHOLINE GMC OXIDOREDUCTASE"/>
    <property type="match status" value="1"/>
</dbReference>
<evidence type="ECO:0000313" key="8">
    <source>
        <dbReference type="EMBL" id="CAL1709864.1"/>
    </source>
</evidence>
<dbReference type="InterPro" id="IPR000172">
    <property type="entry name" value="GMC_OxRdtase_N"/>
</dbReference>
<dbReference type="InterPro" id="IPR036188">
    <property type="entry name" value="FAD/NAD-bd_sf"/>
</dbReference>
<dbReference type="SUPFAM" id="SSF51905">
    <property type="entry name" value="FAD/NAD(P)-binding domain"/>
    <property type="match status" value="1"/>
</dbReference>
<protein>
    <recommendedName>
        <fullName evidence="7">Glucose-methanol-choline oxidoreductase N-terminal domain-containing protein</fullName>
    </recommendedName>
</protein>
<dbReference type="InterPro" id="IPR012132">
    <property type="entry name" value="GMC_OxRdtase"/>
</dbReference>
<keyword evidence="9" id="KW-1185">Reference proteome</keyword>